<organism evidence="1 2">
    <name type="scientific">Solanum commersonii</name>
    <name type="common">Commerson's wild potato</name>
    <name type="synonym">Commerson's nightshade</name>
    <dbReference type="NCBI Taxonomy" id="4109"/>
    <lineage>
        <taxon>Eukaryota</taxon>
        <taxon>Viridiplantae</taxon>
        <taxon>Streptophyta</taxon>
        <taxon>Embryophyta</taxon>
        <taxon>Tracheophyta</taxon>
        <taxon>Spermatophyta</taxon>
        <taxon>Magnoliopsida</taxon>
        <taxon>eudicotyledons</taxon>
        <taxon>Gunneridae</taxon>
        <taxon>Pentapetalae</taxon>
        <taxon>asterids</taxon>
        <taxon>lamiids</taxon>
        <taxon>Solanales</taxon>
        <taxon>Solanaceae</taxon>
        <taxon>Solanoideae</taxon>
        <taxon>Solaneae</taxon>
        <taxon>Solanum</taxon>
    </lineage>
</organism>
<reference evidence="1 2" key="1">
    <citation type="submission" date="2020-09" db="EMBL/GenBank/DDBJ databases">
        <title>De no assembly of potato wild relative species, Solanum commersonii.</title>
        <authorList>
            <person name="Cho K."/>
        </authorList>
    </citation>
    <scope>NUCLEOTIDE SEQUENCE [LARGE SCALE GENOMIC DNA]</scope>
    <source>
        <strain evidence="1">LZ3.2</strain>
        <tissue evidence="1">Leaf</tissue>
    </source>
</reference>
<name>A0A9J5WUJ2_SOLCO</name>
<sequence length="47" mass="4897">QVPGCRWGLWLLAPFEVTGEIRGGVEVLGILDGFVLQIGSGLIGESG</sequence>
<feature type="non-terminal residue" evidence="1">
    <location>
        <position position="47"/>
    </location>
</feature>
<comment type="caution">
    <text evidence="1">The sequence shown here is derived from an EMBL/GenBank/DDBJ whole genome shotgun (WGS) entry which is preliminary data.</text>
</comment>
<dbReference type="EMBL" id="JACXVP010000010">
    <property type="protein sequence ID" value="KAG5579523.1"/>
    <property type="molecule type" value="Genomic_DNA"/>
</dbReference>
<dbReference type="Proteomes" id="UP000824120">
    <property type="component" value="Chromosome 10"/>
</dbReference>
<accession>A0A9J5WUJ2</accession>
<proteinExistence type="predicted"/>
<dbReference type="AlphaFoldDB" id="A0A9J5WUJ2"/>
<gene>
    <name evidence="1" type="ORF">H5410_050150</name>
</gene>
<protein>
    <submittedName>
        <fullName evidence="1">Uncharacterized protein</fullName>
    </submittedName>
</protein>
<keyword evidence="2" id="KW-1185">Reference proteome</keyword>
<evidence type="ECO:0000313" key="1">
    <source>
        <dbReference type="EMBL" id="KAG5579523.1"/>
    </source>
</evidence>
<evidence type="ECO:0000313" key="2">
    <source>
        <dbReference type="Proteomes" id="UP000824120"/>
    </source>
</evidence>